<dbReference type="SUPFAM" id="SSF46689">
    <property type="entry name" value="Homeodomain-like"/>
    <property type="match status" value="1"/>
</dbReference>
<dbReference type="Pfam" id="PF00440">
    <property type="entry name" value="TetR_N"/>
    <property type="match status" value="1"/>
</dbReference>
<dbReference type="RefSeq" id="WP_066395050.1">
    <property type="nucleotide sequence ID" value="NZ_CP015378.1"/>
</dbReference>
<feature type="domain" description="HTH tetR-type" evidence="5">
    <location>
        <begin position="1"/>
        <end position="60"/>
    </location>
</feature>
<dbReference type="AlphaFoldDB" id="A0A160IN68"/>
<evidence type="ECO:0000313" key="6">
    <source>
        <dbReference type="EMBL" id="ANC77436.1"/>
    </source>
</evidence>
<evidence type="ECO:0000256" key="2">
    <source>
        <dbReference type="ARBA" id="ARBA00023125"/>
    </source>
</evidence>
<proteinExistence type="predicted"/>
<evidence type="ECO:0000256" key="1">
    <source>
        <dbReference type="ARBA" id="ARBA00023015"/>
    </source>
</evidence>
<accession>A0A160IN68</accession>
<dbReference type="EMBL" id="CP015378">
    <property type="protein sequence ID" value="ANC77436.1"/>
    <property type="molecule type" value="Genomic_DNA"/>
</dbReference>
<keyword evidence="3" id="KW-0804">Transcription</keyword>
<dbReference type="Proteomes" id="UP000076623">
    <property type="component" value="Chromosome"/>
</dbReference>
<dbReference type="InterPro" id="IPR001647">
    <property type="entry name" value="HTH_TetR"/>
</dbReference>
<dbReference type="STRING" id="1221500.ABE65_011735"/>
<keyword evidence="2 4" id="KW-0238">DNA-binding</keyword>
<dbReference type="KEGG" id="fpn:ABE65_011735"/>
<dbReference type="GO" id="GO:0000976">
    <property type="term" value="F:transcription cis-regulatory region binding"/>
    <property type="evidence" value="ECO:0007669"/>
    <property type="project" value="TreeGrafter"/>
</dbReference>
<sequence length="190" mass="22364">MKSNQLKEVALIQFALHGYQGASLAAIADEVGIKKQSIYAHFKNKEDLFISTFNDSIRNELEVIKRFLLEKHSLSLNEILYSFLMEYLDRYQKDHNMSFFMRTCFFPPLQFEEQIKSGSNTFVNELETVFLDVFDERKDEYNSNIDPDTAMLSFLTIFDGLLVEMLYGFPDRLEKRLTSSWDIYWKGITK</sequence>
<evidence type="ECO:0000259" key="5">
    <source>
        <dbReference type="PROSITE" id="PS50977"/>
    </source>
</evidence>
<dbReference type="GO" id="GO:0003700">
    <property type="term" value="F:DNA-binding transcription factor activity"/>
    <property type="evidence" value="ECO:0007669"/>
    <property type="project" value="TreeGrafter"/>
</dbReference>
<evidence type="ECO:0000256" key="4">
    <source>
        <dbReference type="PROSITE-ProRule" id="PRU00335"/>
    </source>
</evidence>
<dbReference type="PANTHER" id="PTHR30055">
    <property type="entry name" value="HTH-TYPE TRANSCRIPTIONAL REGULATOR RUTR"/>
    <property type="match status" value="1"/>
</dbReference>
<dbReference type="PANTHER" id="PTHR30055:SF238">
    <property type="entry name" value="MYCOFACTOCIN BIOSYNTHESIS TRANSCRIPTIONAL REGULATOR MFTR-RELATED"/>
    <property type="match status" value="1"/>
</dbReference>
<dbReference type="InterPro" id="IPR050109">
    <property type="entry name" value="HTH-type_TetR-like_transc_reg"/>
</dbReference>
<dbReference type="Gene3D" id="1.10.10.60">
    <property type="entry name" value="Homeodomain-like"/>
    <property type="match status" value="1"/>
</dbReference>
<keyword evidence="1" id="KW-0805">Transcription regulation</keyword>
<dbReference type="InterPro" id="IPR009057">
    <property type="entry name" value="Homeodomain-like_sf"/>
</dbReference>
<reference evidence="6 7" key="1">
    <citation type="submission" date="2016-04" db="EMBL/GenBank/DDBJ databases">
        <title>Complete genome sequence of Fictibacillus phosphorivorans G25-29, a strain toxic to nematodes.</title>
        <authorList>
            <person name="Zheng Z."/>
        </authorList>
    </citation>
    <scope>NUCLEOTIDE SEQUENCE [LARGE SCALE GENOMIC DNA]</scope>
    <source>
        <strain evidence="6 7">G25-29</strain>
    </source>
</reference>
<dbReference type="InterPro" id="IPR036271">
    <property type="entry name" value="Tet_transcr_reg_TetR-rel_C_sf"/>
</dbReference>
<evidence type="ECO:0000256" key="3">
    <source>
        <dbReference type="ARBA" id="ARBA00023163"/>
    </source>
</evidence>
<gene>
    <name evidence="6" type="ORF">ABE65_011735</name>
</gene>
<feature type="DNA-binding region" description="H-T-H motif" evidence="4">
    <location>
        <begin position="23"/>
        <end position="42"/>
    </location>
</feature>
<dbReference type="PROSITE" id="PS50977">
    <property type="entry name" value="HTH_TETR_2"/>
    <property type="match status" value="1"/>
</dbReference>
<protein>
    <recommendedName>
        <fullName evidence="5">HTH tetR-type domain-containing protein</fullName>
    </recommendedName>
</protein>
<organism evidence="6 7">
    <name type="scientific">Fictibacillus phosphorivorans</name>
    <dbReference type="NCBI Taxonomy" id="1221500"/>
    <lineage>
        <taxon>Bacteria</taxon>
        <taxon>Bacillati</taxon>
        <taxon>Bacillota</taxon>
        <taxon>Bacilli</taxon>
        <taxon>Bacillales</taxon>
        <taxon>Fictibacillaceae</taxon>
        <taxon>Fictibacillus</taxon>
    </lineage>
</organism>
<dbReference type="Gene3D" id="1.10.357.10">
    <property type="entry name" value="Tetracycline Repressor, domain 2"/>
    <property type="match status" value="1"/>
</dbReference>
<evidence type="ECO:0000313" key="7">
    <source>
        <dbReference type="Proteomes" id="UP000076623"/>
    </source>
</evidence>
<keyword evidence="7" id="KW-1185">Reference proteome</keyword>
<dbReference type="SUPFAM" id="SSF48498">
    <property type="entry name" value="Tetracyclin repressor-like, C-terminal domain"/>
    <property type="match status" value="1"/>
</dbReference>
<name>A0A160IN68_9BACL</name>
<dbReference type="PRINTS" id="PR00455">
    <property type="entry name" value="HTHTETR"/>
</dbReference>